<protein>
    <recommendedName>
        <fullName evidence="3">phospholipase D</fullName>
        <ecNumber evidence="3">3.1.4.4</ecNumber>
    </recommendedName>
</protein>
<evidence type="ECO:0000256" key="5">
    <source>
        <dbReference type="ARBA" id="ARBA00022963"/>
    </source>
</evidence>
<feature type="signal peptide" evidence="7">
    <location>
        <begin position="1"/>
        <end position="23"/>
    </location>
</feature>
<reference evidence="9 10" key="1">
    <citation type="submission" date="2023-10" db="EMBL/GenBank/DDBJ databases">
        <title>Novel methanotroph of the genus Methylocapsa from a subarctic wetland.</title>
        <authorList>
            <person name="Belova S.E."/>
            <person name="Oshkin I.Y."/>
            <person name="Miroshnikov K."/>
            <person name="Dedysh S.N."/>
        </authorList>
    </citation>
    <scope>NUCLEOTIDE SEQUENCE [LARGE SCALE GENOMIC DNA]</scope>
    <source>
        <strain evidence="9 10">RX1</strain>
    </source>
</reference>
<dbReference type="EMBL" id="CP136862">
    <property type="protein sequence ID" value="WOJ90487.1"/>
    <property type="molecule type" value="Genomic_DNA"/>
</dbReference>
<dbReference type="PANTHER" id="PTHR43856">
    <property type="entry name" value="CARDIOLIPIN HYDROLASE"/>
    <property type="match status" value="1"/>
</dbReference>
<evidence type="ECO:0000256" key="6">
    <source>
        <dbReference type="ARBA" id="ARBA00023098"/>
    </source>
</evidence>
<feature type="chain" id="PRO_5046566775" description="phospholipase D" evidence="7">
    <location>
        <begin position="24"/>
        <end position="187"/>
    </location>
</feature>
<keyword evidence="4" id="KW-0378">Hydrolase</keyword>
<accession>A0ABZ0HT66</accession>
<organism evidence="9 10">
    <name type="scientific">Methylocapsa polymorpha</name>
    <dbReference type="NCBI Taxonomy" id="3080828"/>
    <lineage>
        <taxon>Bacteria</taxon>
        <taxon>Pseudomonadati</taxon>
        <taxon>Pseudomonadota</taxon>
        <taxon>Alphaproteobacteria</taxon>
        <taxon>Hyphomicrobiales</taxon>
        <taxon>Beijerinckiaceae</taxon>
        <taxon>Methylocapsa</taxon>
    </lineage>
</organism>
<evidence type="ECO:0000256" key="3">
    <source>
        <dbReference type="ARBA" id="ARBA00012027"/>
    </source>
</evidence>
<keyword evidence="7" id="KW-0732">Signal</keyword>
<evidence type="ECO:0000259" key="8">
    <source>
        <dbReference type="Pfam" id="PF13091"/>
    </source>
</evidence>
<dbReference type="InterPro" id="IPR051406">
    <property type="entry name" value="PLD_domain"/>
</dbReference>
<comment type="similarity">
    <text evidence="2">Belongs to the phospholipase D family.</text>
</comment>
<gene>
    <name evidence="9" type="ORF">RZS28_04105</name>
</gene>
<evidence type="ECO:0000256" key="1">
    <source>
        <dbReference type="ARBA" id="ARBA00000798"/>
    </source>
</evidence>
<dbReference type="InterPro" id="IPR025202">
    <property type="entry name" value="PLD-like_dom"/>
</dbReference>
<dbReference type="PROSITE" id="PS51257">
    <property type="entry name" value="PROKAR_LIPOPROTEIN"/>
    <property type="match status" value="1"/>
</dbReference>
<dbReference type="Pfam" id="PF13091">
    <property type="entry name" value="PLDc_2"/>
    <property type="match status" value="1"/>
</dbReference>
<dbReference type="Gene3D" id="3.30.870.10">
    <property type="entry name" value="Endonuclease Chain A"/>
    <property type="match status" value="1"/>
</dbReference>
<proteinExistence type="inferred from homology"/>
<feature type="domain" description="Phospholipase D-like" evidence="8">
    <location>
        <begin position="47"/>
        <end position="171"/>
    </location>
</feature>
<dbReference type="RefSeq" id="WP_407339978.1">
    <property type="nucleotide sequence ID" value="NZ_CP136862.1"/>
</dbReference>
<dbReference type="PANTHER" id="PTHR43856:SF1">
    <property type="entry name" value="MITOCHONDRIAL CARDIOLIPIN HYDROLASE"/>
    <property type="match status" value="1"/>
</dbReference>
<dbReference type="SUPFAM" id="SSF56024">
    <property type="entry name" value="Phospholipase D/nuclease"/>
    <property type="match status" value="1"/>
</dbReference>
<evidence type="ECO:0000313" key="10">
    <source>
        <dbReference type="Proteomes" id="UP001626536"/>
    </source>
</evidence>
<name>A0ABZ0HT66_9HYPH</name>
<dbReference type="EC" id="3.1.4.4" evidence="3"/>
<keyword evidence="5" id="KW-0442">Lipid degradation</keyword>
<keyword evidence="10" id="KW-1185">Reference proteome</keyword>
<dbReference type="Proteomes" id="UP001626536">
    <property type="component" value="Chromosome"/>
</dbReference>
<comment type="catalytic activity">
    <reaction evidence="1">
        <text>a 1,2-diacyl-sn-glycero-3-phosphocholine + H2O = a 1,2-diacyl-sn-glycero-3-phosphate + choline + H(+)</text>
        <dbReference type="Rhea" id="RHEA:14445"/>
        <dbReference type="ChEBI" id="CHEBI:15354"/>
        <dbReference type="ChEBI" id="CHEBI:15377"/>
        <dbReference type="ChEBI" id="CHEBI:15378"/>
        <dbReference type="ChEBI" id="CHEBI:57643"/>
        <dbReference type="ChEBI" id="CHEBI:58608"/>
        <dbReference type="EC" id="3.1.4.4"/>
    </reaction>
</comment>
<evidence type="ECO:0000313" key="9">
    <source>
        <dbReference type="EMBL" id="WOJ90487.1"/>
    </source>
</evidence>
<keyword evidence="6" id="KW-0443">Lipid metabolism</keyword>
<evidence type="ECO:0000256" key="7">
    <source>
        <dbReference type="SAM" id="SignalP"/>
    </source>
</evidence>
<evidence type="ECO:0000256" key="2">
    <source>
        <dbReference type="ARBA" id="ARBA00008664"/>
    </source>
</evidence>
<dbReference type="CDD" id="cd09116">
    <property type="entry name" value="PLDc_Nuc_like"/>
    <property type="match status" value="1"/>
</dbReference>
<evidence type="ECO:0000256" key="4">
    <source>
        <dbReference type="ARBA" id="ARBA00022801"/>
    </source>
</evidence>
<sequence>MFFLRISLCRIYMGAGLFFALLAGCLAEQAPAIHYAPTENLERIDVALIDQAHSRIDFAAYVLTDWPVMEALARAADRGVRVRIYMDSGRIGERNPTQPFEDLVADPGVEIRFKRPGAPLMHLKSYQVDGRLVRTGAANFSASGLKRQDNDLIVIESPEAAAAFARHFEAIFARSDSLTRDMSPRRR</sequence>